<name>S8DQE0_FOMSC</name>
<feature type="compositionally biased region" description="Basic and acidic residues" evidence="1">
    <location>
        <begin position="251"/>
        <end position="261"/>
    </location>
</feature>
<dbReference type="HOGENOM" id="CLU_093362_0_0_1"/>
<gene>
    <name evidence="2" type="ORF">FOMPIDRAFT_1108758</name>
</gene>
<organism evidence="2 3">
    <name type="scientific">Fomitopsis schrenkii</name>
    <name type="common">Brown rot fungus</name>
    <dbReference type="NCBI Taxonomy" id="2126942"/>
    <lineage>
        <taxon>Eukaryota</taxon>
        <taxon>Fungi</taxon>
        <taxon>Dikarya</taxon>
        <taxon>Basidiomycota</taxon>
        <taxon>Agaricomycotina</taxon>
        <taxon>Agaricomycetes</taxon>
        <taxon>Polyporales</taxon>
        <taxon>Fomitopsis</taxon>
    </lineage>
</organism>
<evidence type="ECO:0000313" key="2">
    <source>
        <dbReference type="EMBL" id="EPS95521.1"/>
    </source>
</evidence>
<protein>
    <submittedName>
        <fullName evidence="2">Uncharacterized protein</fullName>
    </submittedName>
</protein>
<proteinExistence type="predicted"/>
<keyword evidence="3" id="KW-1185">Reference proteome</keyword>
<accession>S8DQE0</accession>
<evidence type="ECO:0000256" key="1">
    <source>
        <dbReference type="SAM" id="MobiDB-lite"/>
    </source>
</evidence>
<dbReference type="EMBL" id="KE504205">
    <property type="protein sequence ID" value="EPS95521.1"/>
    <property type="molecule type" value="Genomic_DNA"/>
</dbReference>
<dbReference type="AlphaFoldDB" id="S8DQE0"/>
<reference evidence="2 3" key="1">
    <citation type="journal article" date="2012" name="Science">
        <title>The Paleozoic origin of enzymatic lignin decomposition reconstructed from 31 fungal genomes.</title>
        <authorList>
            <person name="Floudas D."/>
            <person name="Binder M."/>
            <person name="Riley R."/>
            <person name="Barry K."/>
            <person name="Blanchette R.A."/>
            <person name="Henrissat B."/>
            <person name="Martinez A.T."/>
            <person name="Otillar R."/>
            <person name="Spatafora J.W."/>
            <person name="Yadav J.S."/>
            <person name="Aerts A."/>
            <person name="Benoit I."/>
            <person name="Boyd A."/>
            <person name="Carlson A."/>
            <person name="Copeland A."/>
            <person name="Coutinho P.M."/>
            <person name="de Vries R.P."/>
            <person name="Ferreira P."/>
            <person name="Findley K."/>
            <person name="Foster B."/>
            <person name="Gaskell J."/>
            <person name="Glotzer D."/>
            <person name="Gorecki P."/>
            <person name="Heitman J."/>
            <person name="Hesse C."/>
            <person name="Hori C."/>
            <person name="Igarashi K."/>
            <person name="Jurgens J.A."/>
            <person name="Kallen N."/>
            <person name="Kersten P."/>
            <person name="Kohler A."/>
            <person name="Kuees U."/>
            <person name="Kumar T.K.A."/>
            <person name="Kuo A."/>
            <person name="LaButti K."/>
            <person name="Larrondo L.F."/>
            <person name="Lindquist E."/>
            <person name="Ling A."/>
            <person name="Lombard V."/>
            <person name="Lucas S."/>
            <person name="Lundell T."/>
            <person name="Martin R."/>
            <person name="McLaughlin D.J."/>
            <person name="Morgenstern I."/>
            <person name="Morin E."/>
            <person name="Murat C."/>
            <person name="Nagy L.G."/>
            <person name="Nolan M."/>
            <person name="Ohm R.A."/>
            <person name="Patyshakuliyeva A."/>
            <person name="Rokas A."/>
            <person name="Ruiz-Duenas F.J."/>
            <person name="Sabat G."/>
            <person name="Salamov A."/>
            <person name="Samejima M."/>
            <person name="Schmutz J."/>
            <person name="Slot J.C."/>
            <person name="St John F."/>
            <person name="Stenlid J."/>
            <person name="Sun H."/>
            <person name="Sun S."/>
            <person name="Syed K."/>
            <person name="Tsang A."/>
            <person name="Wiebenga A."/>
            <person name="Young D."/>
            <person name="Pisabarro A."/>
            <person name="Eastwood D.C."/>
            <person name="Martin F."/>
            <person name="Cullen D."/>
            <person name="Grigoriev I.V."/>
            <person name="Hibbett D.S."/>
        </authorList>
    </citation>
    <scope>NUCLEOTIDE SEQUENCE</scope>
    <source>
        <strain evidence="3">FP-58527</strain>
    </source>
</reference>
<dbReference type="OrthoDB" id="2793533at2759"/>
<evidence type="ECO:0000313" key="3">
    <source>
        <dbReference type="Proteomes" id="UP000015241"/>
    </source>
</evidence>
<feature type="region of interest" description="Disordered" evidence="1">
    <location>
        <begin position="235"/>
        <end position="261"/>
    </location>
</feature>
<sequence>MWVKRYLDLSPARPMWAWAVDVLLSRHATSDAGAINTKAQVNSFLQSWSPAVGARSTLPRYLKSMLLTAKKHDVSFAAIKLSRKSKHRLPIWYHLGSVRKLRAMNNSPGGKCLRDNHSVQYVADLLPLRDRGCVLQVNWQGPARPPPDCPCPACVGDRDQGCRHPQRCCLYAAALLEQIRPKWHPDADAQADGLTLTSRRKEKNRVALSKGEDLIFDPTVTSDEPLEESFRAFVDPAAHDRPPAIRRRAGRTVEQERRTVY</sequence>
<dbReference type="Proteomes" id="UP000015241">
    <property type="component" value="Unassembled WGS sequence"/>
</dbReference>
<feature type="non-terminal residue" evidence="2">
    <location>
        <position position="261"/>
    </location>
</feature>
<dbReference type="InParanoid" id="S8DQE0"/>